<protein>
    <submittedName>
        <fullName evidence="1">Uncharacterized protein</fullName>
    </submittedName>
</protein>
<accession>A0A7J3Y091</accession>
<proteinExistence type="predicted"/>
<comment type="caution">
    <text evidence="1">The sequence shown here is derived from an EMBL/GenBank/DDBJ whole genome shotgun (WGS) entry which is preliminary data.</text>
</comment>
<dbReference type="AlphaFoldDB" id="A0A7J3Y091"/>
<sequence length="477" mass="50801">MLEKALPLVLIVLVVAELAYGAVFTYYSAKITASPVPPPIVLGAGVSPYCVSMTRTARTAIAYTDFETYPVPGWRSDGGTWSLTTGYKGYGLQGTDNNRGIGSASQYYYNTALSSYTSLWVTVKTKLVSGSGWQGIVLINSGLNSVFTSEIDTYYGNYLEIWYYSRGTGWMLENYVQIQNYNPASWYVIVVSYSVTTTSTSINAYLYDTSGNLVASVSWSGRYYFTPTYLGVEVDDVTAVFDDFEVSTGDPRFVTVNNTIPGYTVSIGDNLGNIVAAITASSSTTQLSVVTDVVVGTGVDGNITVKYPDGTICLVYKPASGDTILGGDIYTITQGSLVASFGANYTSASVRATIWVSNGNSTGIIFLSASNNDSSKPYYARLILDSSTSTVSGLTCNVTLYTSTATSTPITVSSGQIVSSATSFIQIPAGGSANLSFTGYASSTGLTMRLNMLLEYCSQPGEQGVCVYYPVSLTLNS</sequence>
<gene>
    <name evidence="1" type="ORF">ENM60_05760</name>
</gene>
<name>A0A7J3Y091_9CREN</name>
<evidence type="ECO:0000313" key="1">
    <source>
        <dbReference type="EMBL" id="HHP68271.1"/>
    </source>
</evidence>
<organism evidence="1">
    <name type="scientific">Thermogladius calderae</name>
    <dbReference type="NCBI Taxonomy" id="1200300"/>
    <lineage>
        <taxon>Archaea</taxon>
        <taxon>Thermoproteota</taxon>
        <taxon>Thermoprotei</taxon>
        <taxon>Desulfurococcales</taxon>
        <taxon>Desulfurococcaceae</taxon>
        <taxon>Thermogladius</taxon>
    </lineage>
</organism>
<reference evidence="1" key="1">
    <citation type="journal article" date="2020" name="mSystems">
        <title>Genome- and Community-Level Interaction Insights into Carbon Utilization and Element Cycling Functions of Hydrothermarchaeota in Hydrothermal Sediment.</title>
        <authorList>
            <person name="Zhou Z."/>
            <person name="Liu Y."/>
            <person name="Xu W."/>
            <person name="Pan J."/>
            <person name="Luo Z.H."/>
            <person name="Li M."/>
        </authorList>
    </citation>
    <scope>NUCLEOTIDE SEQUENCE [LARGE SCALE GENOMIC DNA]</scope>
    <source>
        <strain evidence="1">SpSt-110</strain>
    </source>
</reference>
<dbReference type="EMBL" id="DRYK01000074">
    <property type="protein sequence ID" value="HHP68271.1"/>
    <property type="molecule type" value="Genomic_DNA"/>
</dbReference>